<evidence type="ECO:0000313" key="1">
    <source>
        <dbReference type="EMBL" id="MFH6605144.1"/>
    </source>
</evidence>
<gene>
    <name evidence="1" type="ORF">ACEZ3G_16785</name>
</gene>
<proteinExistence type="predicted"/>
<dbReference type="Proteomes" id="UP001595191">
    <property type="component" value="Unassembled WGS sequence"/>
</dbReference>
<evidence type="ECO:0000313" key="2">
    <source>
        <dbReference type="Proteomes" id="UP001595191"/>
    </source>
</evidence>
<protein>
    <submittedName>
        <fullName evidence="1">DUF4386 domain-containing protein</fullName>
    </submittedName>
</protein>
<reference evidence="1" key="1">
    <citation type="submission" date="2024-09" db="EMBL/GenBank/DDBJ databases">
        <authorList>
            <person name="Liu J."/>
        </authorList>
    </citation>
    <scope>NUCLEOTIDE SEQUENCE</scope>
    <source>
        <strain evidence="1">NBU2967</strain>
    </source>
</reference>
<name>A0ACC7LQG7_9FLAO</name>
<organism evidence="1 2">
    <name type="scientific">Meishania litoralis</name>
    <dbReference type="NCBI Taxonomy" id="3434685"/>
    <lineage>
        <taxon>Bacteria</taxon>
        <taxon>Pseudomonadati</taxon>
        <taxon>Bacteroidota</taxon>
        <taxon>Flavobacteriia</taxon>
        <taxon>Flavobacteriales</taxon>
        <taxon>Flavobacteriaceae</taxon>
        <taxon>Meishania</taxon>
    </lineage>
</organism>
<accession>A0ACC7LQG7</accession>
<comment type="caution">
    <text evidence="1">The sequence shown here is derived from an EMBL/GenBank/DDBJ whole genome shotgun (WGS) entry which is preliminary data.</text>
</comment>
<sequence length="228" mass="25392">MNSNNKISKIAGTLIILGIISGILSIVSAVESDNFLNEVYPNKNRVLTGGIFQFLLVPIYIGFSLVLYPVLKKYNKTLSIGFVGFRMMAGVFQLFGIILLPIFILLSEKFLAQNNTDIILYETIGEMLKLFRDLTNHLGVILATGLGNLLLYYILFKGKLIPVWLSIWGIIGNALIMMASFLLLFELIEVVSTEYGIISIPLVLQEVVLAIWLIAKGLKLSTTQIVYK</sequence>
<keyword evidence="2" id="KW-1185">Reference proteome</keyword>
<dbReference type="EMBL" id="JBHFPV010000008">
    <property type="protein sequence ID" value="MFH6605144.1"/>
    <property type="molecule type" value="Genomic_DNA"/>
</dbReference>